<protein>
    <submittedName>
        <fullName evidence="1">Uncharacterized protein</fullName>
    </submittedName>
</protein>
<sequence length="99" mass="11303">MVRRDLARRAAADWQQRFGHRLLLLETFVDPCRFHGGVYRAANWLELGLTRGFGRIRGGYSNTPERPKRVFVYPLQCNAPRLLNHPDRVALGLSLSLSG</sequence>
<dbReference type="Proteomes" id="UP000003374">
    <property type="component" value="Unassembled WGS sequence"/>
</dbReference>
<comment type="caution">
    <text evidence="1">The sequence shown here is derived from an EMBL/GenBank/DDBJ whole genome shotgun (WGS) entry which is preliminary data.</text>
</comment>
<dbReference type="EMBL" id="AAOF01000004">
    <property type="protein sequence ID" value="EAR22101.1"/>
    <property type="molecule type" value="Genomic_DNA"/>
</dbReference>
<gene>
    <name evidence="1" type="ORF">NB231_04310</name>
</gene>
<name>A4BPU6_9GAMM</name>
<dbReference type="AlphaFoldDB" id="A4BPU6"/>
<proteinExistence type="predicted"/>
<reference evidence="1 2" key="1">
    <citation type="submission" date="2006-02" db="EMBL/GenBank/DDBJ databases">
        <authorList>
            <person name="Waterbury J."/>
            <person name="Ferriera S."/>
            <person name="Johnson J."/>
            <person name="Kravitz S."/>
            <person name="Halpern A."/>
            <person name="Remington K."/>
            <person name="Beeson K."/>
            <person name="Tran B."/>
            <person name="Rogers Y.-H."/>
            <person name="Friedman R."/>
            <person name="Venter J.C."/>
        </authorList>
    </citation>
    <scope>NUCLEOTIDE SEQUENCE [LARGE SCALE GENOMIC DNA]</scope>
    <source>
        <strain evidence="1 2">Nb-231</strain>
    </source>
</reference>
<keyword evidence="2" id="KW-1185">Reference proteome</keyword>
<evidence type="ECO:0000313" key="1">
    <source>
        <dbReference type="EMBL" id="EAR22101.1"/>
    </source>
</evidence>
<dbReference type="RefSeq" id="WP_005000044.1">
    <property type="nucleotide sequence ID" value="NZ_CH672427.1"/>
</dbReference>
<organism evidence="1 2">
    <name type="scientific">Nitrococcus mobilis Nb-231</name>
    <dbReference type="NCBI Taxonomy" id="314278"/>
    <lineage>
        <taxon>Bacteria</taxon>
        <taxon>Pseudomonadati</taxon>
        <taxon>Pseudomonadota</taxon>
        <taxon>Gammaproteobacteria</taxon>
        <taxon>Chromatiales</taxon>
        <taxon>Ectothiorhodospiraceae</taxon>
        <taxon>Nitrococcus</taxon>
    </lineage>
</organism>
<evidence type="ECO:0000313" key="2">
    <source>
        <dbReference type="Proteomes" id="UP000003374"/>
    </source>
</evidence>
<accession>A4BPU6</accession>
<dbReference type="HOGENOM" id="CLU_2317387_0_0_6"/>